<keyword evidence="1" id="KW-0732">Signal</keyword>
<dbReference type="AlphaFoldDB" id="C8W2I1"/>
<gene>
    <name evidence="2" type="ordered locus">Dtox_2904</name>
</gene>
<evidence type="ECO:0000313" key="2">
    <source>
        <dbReference type="EMBL" id="ACV63665.1"/>
    </source>
</evidence>
<dbReference type="KEGG" id="dae:Dtox_2904"/>
<dbReference type="SUPFAM" id="SSF48371">
    <property type="entry name" value="ARM repeat"/>
    <property type="match status" value="1"/>
</dbReference>
<organism evidence="2 3">
    <name type="scientific">Desulfofarcimen acetoxidans (strain ATCC 49208 / DSM 771 / KCTC 5769 / VKM B-1644 / 5575)</name>
    <name type="common">Desulfotomaculum acetoxidans</name>
    <dbReference type="NCBI Taxonomy" id="485916"/>
    <lineage>
        <taxon>Bacteria</taxon>
        <taxon>Bacillati</taxon>
        <taxon>Bacillota</taxon>
        <taxon>Clostridia</taxon>
        <taxon>Eubacteriales</taxon>
        <taxon>Peptococcaceae</taxon>
        <taxon>Desulfofarcimen</taxon>
    </lineage>
</organism>
<evidence type="ECO:0000256" key="1">
    <source>
        <dbReference type="SAM" id="SignalP"/>
    </source>
</evidence>
<name>C8W2I1_DESAS</name>
<proteinExistence type="predicted"/>
<dbReference type="eggNOG" id="ENOG5033MHJ">
    <property type="taxonomic scope" value="Bacteria"/>
</dbReference>
<dbReference type="RefSeq" id="WP_015758357.1">
    <property type="nucleotide sequence ID" value="NC_013216.1"/>
</dbReference>
<evidence type="ECO:0008006" key="4">
    <source>
        <dbReference type="Google" id="ProtNLM"/>
    </source>
</evidence>
<feature type="chain" id="PRO_5002992415" description="PBS lyase HEAT domain protein repeat-containing protein" evidence="1">
    <location>
        <begin position="29"/>
        <end position="385"/>
    </location>
</feature>
<dbReference type="InterPro" id="IPR016024">
    <property type="entry name" value="ARM-type_fold"/>
</dbReference>
<dbReference type="Proteomes" id="UP000002217">
    <property type="component" value="Chromosome"/>
</dbReference>
<reference evidence="2 3" key="1">
    <citation type="journal article" date="2009" name="Stand. Genomic Sci.">
        <title>Complete genome sequence of Desulfotomaculum acetoxidans type strain (5575).</title>
        <authorList>
            <person name="Spring S."/>
            <person name="Lapidus A."/>
            <person name="Schroder M."/>
            <person name="Gleim D."/>
            <person name="Sims D."/>
            <person name="Meincke L."/>
            <person name="Glavina Del Rio T."/>
            <person name="Tice H."/>
            <person name="Copeland A."/>
            <person name="Cheng J.F."/>
            <person name="Lucas S."/>
            <person name="Chen F."/>
            <person name="Nolan M."/>
            <person name="Bruce D."/>
            <person name="Goodwin L."/>
            <person name="Pitluck S."/>
            <person name="Ivanova N."/>
            <person name="Mavromatis K."/>
            <person name="Mikhailova N."/>
            <person name="Pati A."/>
            <person name="Chen A."/>
            <person name="Palaniappan K."/>
            <person name="Land M."/>
            <person name="Hauser L."/>
            <person name="Chang Y.J."/>
            <person name="Jeffries C.D."/>
            <person name="Chain P."/>
            <person name="Saunders E."/>
            <person name="Brettin T."/>
            <person name="Detter J.C."/>
            <person name="Goker M."/>
            <person name="Bristow J."/>
            <person name="Eisen J.A."/>
            <person name="Markowitz V."/>
            <person name="Hugenholtz P."/>
            <person name="Kyrpides N.C."/>
            <person name="Klenk H.P."/>
            <person name="Han C."/>
        </authorList>
    </citation>
    <scope>NUCLEOTIDE SEQUENCE [LARGE SCALE GENOMIC DNA]</scope>
    <source>
        <strain evidence="3">ATCC 49208 / DSM 771 / VKM B-1644</strain>
    </source>
</reference>
<evidence type="ECO:0000313" key="3">
    <source>
        <dbReference type="Proteomes" id="UP000002217"/>
    </source>
</evidence>
<dbReference type="HOGENOM" id="CLU_717142_0_0_9"/>
<protein>
    <recommendedName>
        <fullName evidence="4">PBS lyase HEAT domain protein repeat-containing protein</fullName>
    </recommendedName>
</protein>
<dbReference type="EMBL" id="CP001720">
    <property type="protein sequence ID" value="ACV63665.1"/>
    <property type="molecule type" value="Genomic_DNA"/>
</dbReference>
<accession>C8W2I1</accession>
<sequence length="385" mass="44697">MKKLLASLSILVLAFSLYLSNNGTWALATENESILPQVEKIKVKEHYNDLLKIKQKDECDKYLNELNEKDLLLAIAETAEELDKQGAYSEISMFAEFVDKKLIDKLTENDYISIIESSEYSNLFKVFMIDTYTYSKKRVNAKNSEIFNDKLKKIIKDNNYDSSLRFYALKHVDNFNENDVNTLKEIINSEKEIDYLKTAALKVLKKINEKEAYDILKKIIKNPELYSVEEVNVGMKLMARISENTIQLINDKDTRVNDIENIIQTTKTPSIISGAVYALCEFRNEKSVQTIINNRAIINDDSLIRYYIDKNYLIVEKMLDKTNDTIIIMDALACVDIAPFKNFTPKLEELINEHENEDIKEKAGLLIDKINNNSYEHNLKWDYNK</sequence>
<feature type="signal peptide" evidence="1">
    <location>
        <begin position="1"/>
        <end position="28"/>
    </location>
</feature>
<dbReference type="OrthoDB" id="9843991at2"/>
<keyword evidence="3" id="KW-1185">Reference proteome</keyword>